<dbReference type="Proteomes" id="UP001642260">
    <property type="component" value="Unassembled WGS sequence"/>
</dbReference>
<evidence type="ECO:0000313" key="1">
    <source>
        <dbReference type="EMBL" id="CAH8373055.1"/>
    </source>
</evidence>
<protein>
    <submittedName>
        <fullName evidence="1">Uncharacterized protein</fullName>
    </submittedName>
</protein>
<accession>A0ABC8L4Z5</accession>
<dbReference type="AlphaFoldDB" id="A0ABC8L4Z5"/>
<sequence>YLFAGFQRLIRSKIQLDKGTETTWTQGEMLPSSQMPWESISETIPQGYSPISWWNLFFSVVRYFSLKLLEVAVWRLLFFLKL</sequence>
<gene>
    <name evidence="1" type="ORF">ERUC_LOCUS31800</name>
</gene>
<keyword evidence="2" id="KW-1185">Reference proteome</keyword>
<name>A0ABC8L4Z5_ERUVS</name>
<reference evidence="1 2" key="1">
    <citation type="submission" date="2022-03" db="EMBL/GenBank/DDBJ databases">
        <authorList>
            <person name="Macdonald S."/>
            <person name="Ahmed S."/>
            <person name="Newling K."/>
        </authorList>
    </citation>
    <scope>NUCLEOTIDE SEQUENCE [LARGE SCALE GENOMIC DNA]</scope>
</reference>
<organism evidence="1 2">
    <name type="scientific">Eruca vesicaria subsp. sativa</name>
    <name type="common">Garden rocket</name>
    <name type="synonym">Eruca sativa</name>
    <dbReference type="NCBI Taxonomy" id="29727"/>
    <lineage>
        <taxon>Eukaryota</taxon>
        <taxon>Viridiplantae</taxon>
        <taxon>Streptophyta</taxon>
        <taxon>Embryophyta</taxon>
        <taxon>Tracheophyta</taxon>
        <taxon>Spermatophyta</taxon>
        <taxon>Magnoliopsida</taxon>
        <taxon>eudicotyledons</taxon>
        <taxon>Gunneridae</taxon>
        <taxon>Pentapetalae</taxon>
        <taxon>rosids</taxon>
        <taxon>malvids</taxon>
        <taxon>Brassicales</taxon>
        <taxon>Brassicaceae</taxon>
        <taxon>Brassiceae</taxon>
        <taxon>Eruca</taxon>
    </lineage>
</organism>
<feature type="non-terminal residue" evidence="1">
    <location>
        <position position="1"/>
    </location>
</feature>
<comment type="caution">
    <text evidence="1">The sequence shown here is derived from an EMBL/GenBank/DDBJ whole genome shotgun (WGS) entry which is preliminary data.</text>
</comment>
<dbReference type="EMBL" id="CAKOAT010439821">
    <property type="protein sequence ID" value="CAH8373055.1"/>
    <property type="molecule type" value="Genomic_DNA"/>
</dbReference>
<proteinExistence type="predicted"/>
<evidence type="ECO:0000313" key="2">
    <source>
        <dbReference type="Proteomes" id="UP001642260"/>
    </source>
</evidence>